<dbReference type="EMBL" id="JAFFZW010000004">
    <property type="protein sequence ID" value="MBP0946431.1"/>
    <property type="molecule type" value="Genomic_DNA"/>
</dbReference>
<sequence>MLRSSGSVRIMSMQSPTRIWWSWLISNSMHAPAEAFSAVGEGGVIRNAAR</sequence>
<organism evidence="1 2">
    <name type="scientific">Pseudomonas alliivorans</name>
    <dbReference type="NCBI Taxonomy" id="2810613"/>
    <lineage>
        <taxon>Bacteria</taxon>
        <taxon>Pseudomonadati</taxon>
        <taxon>Pseudomonadota</taxon>
        <taxon>Gammaproteobacteria</taxon>
        <taxon>Pseudomonadales</taxon>
        <taxon>Pseudomonadaceae</taxon>
        <taxon>Pseudomonas</taxon>
    </lineage>
</organism>
<evidence type="ECO:0000313" key="2">
    <source>
        <dbReference type="Proteomes" id="UP000673197"/>
    </source>
</evidence>
<comment type="caution">
    <text evidence="1">The sequence shown here is derived from an EMBL/GenBank/DDBJ whole genome shotgun (WGS) entry which is preliminary data.</text>
</comment>
<evidence type="ECO:0008006" key="3">
    <source>
        <dbReference type="Google" id="ProtNLM"/>
    </source>
</evidence>
<reference evidence="1 2" key="1">
    <citation type="journal article" date="2022" name="Syst. Appl. Microbiol.">
        <title>Pseudomonas alliivorans sp. nov., a plant-pathogenic bacterium isolated from onion foliage in Georgia, USA.</title>
        <authorList>
            <person name="Zhao M."/>
            <person name="Tyson C."/>
            <person name="Chen H.C."/>
            <person name="Paudel S."/>
            <person name="Gitaitis R."/>
            <person name="Kvitko B."/>
            <person name="Dutta B."/>
        </authorList>
    </citation>
    <scope>NUCLEOTIDE SEQUENCE [LARGE SCALE GENOMIC DNA]</scope>
    <source>
        <strain evidence="1 2">20GA0068</strain>
    </source>
</reference>
<evidence type="ECO:0000313" key="1">
    <source>
        <dbReference type="EMBL" id="MBP0946431.1"/>
    </source>
</evidence>
<accession>A0ABS4C6Y7</accession>
<keyword evidence="2" id="KW-1185">Reference proteome</keyword>
<proteinExistence type="predicted"/>
<name>A0ABS4C6Y7_9PSED</name>
<dbReference type="RefSeq" id="WP_180274289.1">
    <property type="nucleotide sequence ID" value="NZ_JAFFZW010000004.1"/>
</dbReference>
<dbReference type="Proteomes" id="UP000673197">
    <property type="component" value="Unassembled WGS sequence"/>
</dbReference>
<gene>
    <name evidence="1" type="ORF">JTJ32_13955</name>
</gene>
<protein>
    <recommendedName>
        <fullName evidence="3">Trp operon leader peptide</fullName>
    </recommendedName>
</protein>